<dbReference type="RefSeq" id="XP_043011775.1">
    <property type="nucleotide sequence ID" value="XM_043150685.1"/>
</dbReference>
<feature type="compositionally biased region" description="Polar residues" evidence="5">
    <location>
        <begin position="466"/>
        <end position="484"/>
    </location>
</feature>
<dbReference type="OrthoDB" id="2399539at2759"/>
<evidence type="ECO:0000256" key="1">
    <source>
        <dbReference type="ARBA" id="ARBA00023015"/>
    </source>
</evidence>
<dbReference type="InterPro" id="IPR036864">
    <property type="entry name" value="Zn2-C6_fun-type_DNA-bd_sf"/>
</dbReference>
<dbReference type="SUPFAM" id="SSF57701">
    <property type="entry name" value="Zn2/Cys6 DNA-binding domain"/>
    <property type="match status" value="1"/>
</dbReference>
<feature type="compositionally biased region" description="Polar residues" evidence="5">
    <location>
        <begin position="232"/>
        <end position="245"/>
    </location>
</feature>
<sequence length="493" mass="53908">MMSYASSQCFAGEVIFNHYADYPTHPSGVSYLERPLSENAPLFDEESGRQSHYHTYSMDPHPHTSIYTAHGCFTQASTVFQQRDFQDYHEWPEYPLSTHYDPRSSEHRRPTSRYTSGLSSLPSSKVVDSRAPAQDHHSGNSAFQLTSSAPIYLPGSGQRPSLAGSLDPATGIFYRTPEHPRLRTAQACEKCRTRKAKCSGEHPACKRCLTRGLVCQYAKEGRVRGPNKPKTKLTSSPVTAESSPTSLEAPLVPIALQNKTVSKEQSLSLGHSGSPPTSFLITAHGTGLTSTTPPLSPESTLGMHMHSLPSPAMPIALDHCLKYHRFCHSLSTTDGQLSDNGLQAFELQSVSGNVPFQRGSHPSNDMVPSSEYSHMSQPFGLQETVPVDSRGGPIPQHPPHDTRYQGFQNLMCETTSSSLASPGFNHTSSPAARESDGPPRIFSRLGSNVGNSYGGEVVRLPHYEESSQNSIDPSRMQHQASTTEGLYRGFFSS</sequence>
<dbReference type="SMART" id="SM00066">
    <property type="entry name" value="GAL4"/>
    <property type="match status" value="1"/>
</dbReference>
<comment type="caution">
    <text evidence="7">The sequence shown here is derived from an EMBL/GenBank/DDBJ whole genome shotgun (WGS) entry which is preliminary data.</text>
</comment>
<dbReference type="GO" id="GO:0008270">
    <property type="term" value="F:zinc ion binding"/>
    <property type="evidence" value="ECO:0007669"/>
    <property type="project" value="InterPro"/>
</dbReference>
<dbReference type="EMBL" id="CM032183">
    <property type="protein sequence ID" value="KAG7095305.1"/>
    <property type="molecule type" value="Genomic_DNA"/>
</dbReference>
<dbReference type="PRINTS" id="PR00755">
    <property type="entry name" value="AFLATOXINBRP"/>
</dbReference>
<dbReference type="GeneID" id="66075147"/>
<feature type="compositionally biased region" description="Polar residues" evidence="5">
    <location>
        <begin position="419"/>
        <end position="430"/>
    </location>
</feature>
<name>A0A9P7S544_9AGAR</name>
<evidence type="ECO:0000259" key="6">
    <source>
        <dbReference type="PROSITE" id="PS50048"/>
    </source>
</evidence>
<dbReference type="PANTHER" id="PTHR31069:SF32">
    <property type="entry name" value="ARGININE METABOLISM REGULATION PROTEIN II"/>
    <property type="match status" value="1"/>
</dbReference>
<reference evidence="7" key="1">
    <citation type="journal article" date="2021" name="Genome Biol. Evol.">
        <title>The assembled and annotated genome of the fairy-ring fungus Marasmius oreades.</title>
        <authorList>
            <person name="Hiltunen M."/>
            <person name="Ament-Velasquez S.L."/>
            <person name="Johannesson H."/>
        </authorList>
    </citation>
    <scope>NUCLEOTIDE SEQUENCE</scope>
    <source>
        <strain evidence="7">03SP1</strain>
    </source>
</reference>
<dbReference type="PROSITE" id="PS00463">
    <property type="entry name" value="ZN2_CY6_FUNGAL_1"/>
    <property type="match status" value="1"/>
</dbReference>
<gene>
    <name evidence="7" type="ORF">E1B28_006071</name>
</gene>
<evidence type="ECO:0000256" key="2">
    <source>
        <dbReference type="ARBA" id="ARBA00023125"/>
    </source>
</evidence>
<evidence type="ECO:0000313" key="7">
    <source>
        <dbReference type="EMBL" id="KAG7095305.1"/>
    </source>
</evidence>
<dbReference type="PANTHER" id="PTHR31069">
    <property type="entry name" value="OLEATE-ACTIVATED TRANSCRIPTION FACTOR 1-RELATED"/>
    <property type="match status" value="1"/>
</dbReference>
<dbReference type="PROSITE" id="PS50048">
    <property type="entry name" value="ZN2_CY6_FUNGAL_2"/>
    <property type="match status" value="1"/>
</dbReference>
<evidence type="ECO:0000313" key="8">
    <source>
        <dbReference type="Proteomes" id="UP001049176"/>
    </source>
</evidence>
<keyword evidence="2" id="KW-0238">DNA-binding</keyword>
<proteinExistence type="predicted"/>
<dbReference type="AlphaFoldDB" id="A0A9P7S544"/>
<feature type="region of interest" description="Disordered" evidence="5">
    <location>
        <begin position="223"/>
        <end position="245"/>
    </location>
</feature>
<dbReference type="Pfam" id="PF00172">
    <property type="entry name" value="Zn_clus"/>
    <property type="match status" value="1"/>
</dbReference>
<feature type="compositionally biased region" description="Polar residues" evidence="5">
    <location>
        <begin position="112"/>
        <end position="123"/>
    </location>
</feature>
<dbReference type="InterPro" id="IPR001138">
    <property type="entry name" value="Zn2Cys6_DnaBD"/>
</dbReference>
<feature type="region of interest" description="Disordered" evidence="5">
    <location>
        <begin position="464"/>
        <end position="493"/>
    </location>
</feature>
<dbReference type="GO" id="GO:0003677">
    <property type="term" value="F:DNA binding"/>
    <property type="evidence" value="ECO:0007669"/>
    <property type="project" value="UniProtKB-KW"/>
</dbReference>
<accession>A0A9P7S544</accession>
<dbReference type="CDD" id="cd00067">
    <property type="entry name" value="GAL4"/>
    <property type="match status" value="1"/>
</dbReference>
<dbReference type="Gene3D" id="4.10.240.10">
    <property type="entry name" value="Zn(2)-C6 fungal-type DNA-binding domain"/>
    <property type="match status" value="1"/>
</dbReference>
<organism evidence="7 8">
    <name type="scientific">Marasmius oreades</name>
    <name type="common">fairy-ring Marasmius</name>
    <dbReference type="NCBI Taxonomy" id="181124"/>
    <lineage>
        <taxon>Eukaryota</taxon>
        <taxon>Fungi</taxon>
        <taxon>Dikarya</taxon>
        <taxon>Basidiomycota</taxon>
        <taxon>Agaricomycotina</taxon>
        <taxon>Agaricomycetes</taxon>
        <taxon>Agaricomycetidae</taxon>
        <taxon>Agaricales</taxon>
        <taxon>Marasmiineae</taxon>
        <taxon>Marasmiaceae</taxon>
        <taxon>Marasmius</taxon>
    </lineage>
</organism>
<feature type="region of interest" description="Disordered" evidence="5">
    <location>
        <begin position="97"/>
        <end position="142"/>
    </location>
</feature>
<keyword evidence="3" id="KW-0804">Transcription</keyword>
<dbReference type="Proteomes" id="UP001049176">
    <property type="component" value="Chromosome 3"/>
</dbReference>
<keyword evidence="4" id="KW-0539">Nucleus</keyword>
<evidence type="ECO:0000256" key="5">
    <source>
        <dbReference type="SAM" id="MobiDB-lite"/>
    </source>
</evidence>
<evidence type="ECO:0000256" key="4">
    <source>
        <dbReference type="ARBA" id="ARBA00023242"/>
    </source>
</evidence>
<keyword evidence="1" id="KW-0805">Transcription regulation</keyword>
<feature type="domain" description="Zn(2)-C6 fungal-type" evidence="6">
    <location>
        <begin position="187"/>
        <end position="217"/>
    </location>
</feature>
<feature type="region of interest" description="Disordered" evidence="5">
    <location>
        <begin position="419"/>
        <end position="439"/>
    </location>
</feature>
<evidence type="ECO:0000256" key="3">
    <source>
        <dbReference type="ARBA" id="ARBA00023163"/>
    </source>
</evidence>
<dbReference type="InterPro" id="IPR050675">
    <property type="entry name" value="OAF3"/>
</dbReference>
<protein>
    <recommendedName>
        <fullName evidence="6">Zn(2)-C6 fungal-type domain-containing protein</fullName>
    </recommendedName>
</protein>
<feature type="compositionally biased region" description="Basic and acidic residues" evidence="5">
    <location>
        <begin position="100"/>
        <end position="109"/>
    </location>
</feature>
<keyword evidence="8" id="KW-1185">Reference proteome</keyword>
<dbReference type="KEGG" id="more:E1B28_006071"/>
<dbReference type="GO" id="GO:0000981">
    <property type="term" value="F:DNA-binding transcription factor activity, RNA polymerase II-specific"/>
    <property type="evidence" value="ECO:0007669"/>
    <property type="project" value="InterPro"/>
</dbReference>